<gene>
    <name evidence="1" type="ORF">PsorP6_012645</name>
</gene>
<protein>
    <submittedName>
        <fullName evidence="1">Uncharacterized protein</fullName>
    </submittedName>
</protein>
<name>A0ACC0WEJ1_9STRA</name>
<evidence type="ECO:0000313" key="2">
    <source>
        <dbReference type="Proteomes" id="UP001163321"/>
    </source>
</evidence>
<sequence>MNTILDLFVAVRSAAREDESLSQGLTMLLDFPKAYDSLSWVFLFAALRYLGFPDNFVRLVRILHDNTRCRFLWFGVTCDIRQGCQLAPLLFILALELRYEEIENTTELDGVILSSLSKQINVKICGFGTASGLRVNARNSMLIPLRSGAIIDPASLCDMKLLRDSEHCRYLGIQVIVDDSTKANLEACSSSINARLHLKRDALDVAVIVPKIVFVARHVWPPTATTDQLQQLVKRFVWGKRDGKKVRDWMGEMKAEVPILEGGIAVPNIQAELLTMAAMTVGRWASGSTGAGAQGADVYLTPMFDTTAKDANYYSSTIWASGAAFVLSVYGGTLSAAEHRLVRDDREAMQTSLSNARWQDAEVVYSIDATKMTMVSDHRGAFCDEWIRHKILHAATWIHNGQGSPFKIGDFARATDRRRTLGDVIEWSWSRRGEITFQVREYPDPRPSTRR</sequence>
<dbReference type="Proteomes" id="UP001163321">
    <property type="component" value="Chromosome 13"/>
</dbReference>
<dbReference type="EMBL" id="CM047592">
    <property type="protein sequence ID" value="KAI9917214.1"/>
    <property type="molecule type" value="Genomic_DNA"/>
</dbReference>
<organism evidence="1 2">
    <name type="scientific">Peronosclerospora sorghi</name>
    <dbReference type="NCBI Taxonomy" id="230839"/>
    <lineage>
        <taxon>Eukaryota</taxon>
        <taxon>Sar</taxon>
        <taxon>Stramenopiles</taxon>
        <taxon>Oomycota</taxon>
        <taxon>Peronosporomycetes</taxon>
        <taxon>Peronosporales</taxon>
        <taxon>Peronosporaceae</taxon>
        <taxon>Peronosclerospora</taxon>
    </lineage>
</organism>
<proteinExistence type="predicted"/>
<accession>A0ACC0WEJ1</accession>
<comment type="caution">
    <text evidence="1">The sequence shown here is derived from an EMBL/GenBank/DDBJ whole genome shotgun (WGS) entry which is preliminary data.</text>
</comment>
<keyword evidence="2" id="KW-1185">Reference proteome</keyword>
<reference evidence="1 2" key="1">
    <citation type="journal article" date="2022" name="bioRxiv">
        <title>The genome of the oomycete Peronosclerospora sorghi, a cosmopolitan pathogen of maize and sorghum, is inflated with dispersed pseudogenes.</title>
        <authorList>
            <person name="Fletcher K."/>
            <person name="Martin F."/>
            <person name="Isakeit T."/>
            <person name="Cavanaugh K."/>
            <person name="Magill C."/>
            <person name="Michelmore R."/>
        </authorList>
    </citation>
    <scope>NUCLEOTIDE SEQUENCE [LARGE SCALE GENOMIC DNA]</scope>
    <source>
        <strain evidence="1">P6</strain>
    </source>
</reference>
<evidence type="ECO:0000313" key="1">
    <source>
        <dbReference type="EMBL" id="KAI9917214.1"/>
    </source>
</evidence>